<dbReference type="EMBL" id="JACHJS010000001">
    <property type="protein sequence ID" value="MBB4964778.1"/>
    <property type="molecule type" value="Genomic_DNA"/>
</dbReference>
<keyword evidence="6 8" id="KW-1133">Transmembrane helix</keyword>
<name>A0A7W7T1E7_9PSEU</name>
<proteinExistence type="inferred from homology"/>
<reference evidence="9 10" key="1">
    <citation type="submission" date="2020-08" db="EMBL/GenBank/DDBJ databases">
        <title>Sequencing the genomes of 1000 actinobacteria strains.</title>
        <authorList>
            <person name="Klenk H.-P."/>
        </authorList>
    </citation>
    <scope>NUCLEOTIDE SEQUENCE [LARGE SCALE GENOMIC DNA]</scope>
    <source>
        <strain evidence="9 10">DSM 45084</strain>
    </source>
</reference>
<evidence type="ECO:0000313" key="10">
    <source>
        <dbReference type="Proteomes" id="UP000542674"/>
    </source>
</evidence>
<evidence type="ECO:0000256" key="1">
    <source>
        <dbReference type="ARBA" id="ARBA00004651"/>
    </source>
</evidence>
<dbReference type="SUPFAM" id="SSF81345">
    <property type="entry name" value="ABC transporter involved in vitamin B12 uptake, BtuC"/>
    <property type="match status" value="1"/>
</dbReference>
<sequence length="342" mass="34513">MKTLRAATLSVRVHERTAFVATALALLVVGVGLLTLVTGDFPLTVGEVVDTFLGRGDGASEFVVFTLRLPRLVTGLLVGAALALSGAVLQSLSRNPLAGPDIIGFTQGSATGAIAVIVLAQGGMTAVAAGSAVTGVLTSIVVYLLALKRGVHGFRLVLIGIGVNAMMLAVNSYLITRATLESALAAQSWLVGGLNNRGWDHAATVAVVLVVLVPLALVLQRRLALLEMGDTTAIGLGVDAGRTRLALLAISVGLAAVATAAAGPIAFVALAAPQVARRLTACPGPGLASSALTGALLLAAGDFAVQRLFPTAQLPVGIATGAVGGLYLVWLLAGEWRKGSGR</sequence>
<dbReference type="GO" id="GO:0005886">
    <property type="term" value="C:plasma membrane"/>
    <property type="evidence" value="ECO:0007669"/>
    <property type="project" value="UniProtKB-SubCell"/>
</dbReference>
<dbReference type="InterPro" id="IPR000522">
    <property type="entry name" value="ABC_transptr_permease_BtuC"/>
</dbReference>
<dbReference type="GO" id="GO:0033214">
    <property type="term" value="P:siderophore-iron import into cell"/>
    <property type="evidence" value="ECO:0007669"/>
    <property type="project" value="TreeGrafter"/>
</dbReference>
<organism evidence="9 10">
    <name type="scientific">Saccharothrix violaceirubra</name>
    <dbReference type="NCBI Taxonomy" id="413306"/>
    <lineage>
        <taxon>Bacteria</taxon>
        <taxon>Bacillati</taxon>
        <taxon>Actinomycetota</taxon>
        <taxon>Actinomycetes</taxon>
        <taxon>Pseudonocardiales</taxon>
        <taxon>Pseudonocardiaceae</taxon>
        <taxon>Saccharothrix</taxon>
    </lineage>
</organism>
<dbReference type="GO" id="GO:0022857">
    <property type="term" value="F:transmembrane transporter activity"/>
    <property type="evidence" value="ECO:0007669"/>
    <property type="project" value="InterPro"/>
</dbReference>
<feature type="transmembrane region" description="Helical" evidence="8">
    <location>
        <begin position="102"/>
        <end position="120"/>
    </location>
</feature>
<dbReference type="PANTHER" id="PTHR30472:SF24">
    <property type="entry name" value="FERRIC ENTEROBACTIN TRANSPORT SYSTEM PERMEASE PROTEIN FEPG"/>
    <property type="match status" value="1"/>
</dbReference>
<dbReference type="Pfam" id="PF01032">
    <property type="entry name" value="FecCD"/>
    <property type="match status" value="1"/>
</dbReference>
<dbReference type="AlphaFoldDB" id="A0A7W7T1E7"/>
<dbReference type="PANTHER" id="PTHR30472">
    <property type="entry name" value="FERRIC ENTEROBACTIN TRANSPORT SYSTEM PERMEASE PROTEIN"/>
    <property type="match status" value="1"/>
</dbReference>
<evidence type="ECO:0000256" key="2">
    <source>
        <dbReference type="ARBA" id="ARBA00007935"/>
    </source>
</evidence>
<comment type="caution">
    <text evidence="9">The sequence shown here is derived from an EMBL/GenBank/DDBJ whole genome shotgun (WGS) entry which is preliminary data.</text>
</comment>
<comment type="subcellular location">
    <subcellularLocation>
        <location evidence="1">Cell membrane</location>
        <topology evidence="1">Multi-pass membrane protein</topology>
    </subcellularLocation>
</comment>
<evidence type="ECO:0000256" key="8">
    <source>
        <dbReference type="SAM" id="Phobius"/>
    </source>
</evidence>
<evidence type="ECO:0000256" key="4">
    <source>
        <dbReference type="ARBA" id="ARBA00022475"/>
    </source>
</evidence>
<dbReference type="Proteomes" id="UP000542674">
    <property type="component" value="Unassembled WGS sequence"/>
</dbReference>
<evidence type="ECO:0000313" key="9">
    <source>
        <dbReference type="EMBL" id="MBB4964778.1"/>
    </source>
</evidence>
<keyword evidence="5 8" id="KW-0812">Transmembrane</keyword>
<accession>A0A7W7T1E7</accession>
<keyword evidence="3" id="KW-0813">Transport</keyword>
<evidence type="ECO:0000256" key="3">
    <source>
        <dbReference type="ARBA" id="ARBA00022448"/>
    </source>
</evidence>
<comment type="similarity">
    <text evidence="2">Belongs to the binding-protein-dependent transport system permease family. FecCD subfamily.</text>
</comment>
<evidence type="ECO:0000256" key="7">
    <source>
        <dbReference type="ARBA" id="ARBA00023136"/>
    </source>
</evidence>
<dbReference type="Gene3D" id="1.10.3470.10">
    <property type="entry name" value="ABC transporter involved in vitamin B12 uptake, BtuC"/>
    <property type="match status" value="1"/>
</dbReference>
<evidence type="ECO:0000256" key="6">
    <source>
        <dbReference type="ARBA" id="ARBA00022989"/>
    </source>
</evidence>
<keyword evidence="7 8" id="KW-0472">Membrane</keyword>
<dbReference type="InterPro" id="IPR037294">
    <property type="entry name" value="ABC_BtuC-like"/>
</dbReference>
<feature type="transmembrane region" description="Helical" evidence="8">
    <location>
        <begin position="18"/>
        <end position="37"/>
    </location>
</feature>
<protein>
    <submittedName>
        <fullName evidence="9">Iron complex transport system permease protein</fullName>
    </submittedName>
</protein>
<feature type="transmembrane region" description="Helical" evidence="8">
    <location>
        <begin position="312"/>
        <end position="333"/>
    </location>
</feature>
<feature type="transmembrane region" description="Helical" evidence="8">
    <location>
        <begin position="245"/>
        <end position="272"/>
    </location>
</feature>
<dbReference type="CDD" id="cd06550">
    <property type="entry name" value="TM_ABC_iron-siderophores_like"/>
    <property type="match status" value="1"/>
</dbReference>
<feature type="transmembrane region" description="Helical" evidence="8">
    <location>
        <begin position="72"/>
        <end position="90"/>
    </location>
</feature>
<dbReference type="RefSeq" id="WP_312865570.1">
    <property type="nucleotide sequence ID" value="NZ_BAABAI010000015.1"/>
</dbReference>
<feature type="transmembrane region" description="Helical" evidence="8">
    <location>
        <begin position="126"/>
        <end position="147"/>
    </location>
</feature>
<feature type="transmembrane region" description="Helical" evidence="8">
    <location>
        <begin position="201"/>
        <end position="219"/>
    </location>
</feature>
<keyword evidence="10" id="KW-1185">Reference proteome</keyword>
<gene>
    <name evidence="9" type="ORF">F4559_002137</name>
</gene>
<keyword evidence="4" id="KW-1003">Cell membrane</keyword>
<evidence type="ECO:0000256" key="5">
    <source>
        <dbReference type="ARBA" id="ARBA00022692"/>
    </source>
</evidence>
<feature type="transmembrane region" description="Helical" evidence="8">
    <location>
        <begin position="154"/>
        <end position="175"/>
    </location>
</feature>